<gene>
    <name evidence="4" type="ORF">EP57_11725</name>
</gene>
<dbReference type="Gene3D" id="1.20.200.10">
    <property type="entry name" value="Fumarase/aspartase (Central domain)"/>
    <property type="match status" value="1"/>
</dbReference>
<accession>A0A099W1G2</accession>
<dbReference type="STRING" id="1552123.EP57_11725"/>
<evidence type="ECO:0000313" key="5">
    <source>
        <dbReference type="Proteomes" id="UP000029844"/>
    </source>
</evidence>
<evidence type="ECO:0000313" key="4">
    <source>
        <dbReference type="EMBL" id="KGL39729.1"/>
    </source>
</evidence>
<dbReference type="Pfam" id="PF00206">
    <property type="entry name" value="Lyase_1"/>
    <property type="match status" value="1"/>
</dbReference>
<dbReference type="AlphaFoldDB" id="A0A099W1G2"/>
<dbReference type="InterPro" id="IPR051546">
    <property type="entry name" value="Aspartate_Ammonia-Lyase"/>
</dbReference>
<organism evidence="4 5">
    <name type="scientific">Listeria booriae</name>
    <dbReference type="NCBI Taxonomy" id="1552123"/>
    <lineage>
        <taxon>Bacteria</taxon>
        <taxon>Bacillati</taxon>
        <taxon>Bacillota</taxon>
        <taxon>Bacilli</taxon>
        <taxon>Bacillales</taxon>
        <taxon>Listeriaceae</taxon>
        <taxon>Listeria</taxon>
    </lineage>
</organism>
<feature type="domain" description="Fumarate lyase N-terminal" evidence="3">
    <location>
        <begin position="16"/>
        <end position="336"/>
    </location>
</feature>
<dbReference type="PANTHER" id="PTHR42696">
    <property type="entry name" value="ASPARTATE AMMONIA-LYASE"/>
    <property type="match status" value="1"/>
</dbReference>
<protein>
    <recommendedName>
        <fullName evidence="3">Fumarate lyase N-terminal domain-containing protein</fullName>
    </recommendedName>
</protein>
<dbReference type="SUPFAM" id="SSF48557">
    <property type="entry name" value="L-aspartase-like"/>
    <property type="match status" value="1"/>
</dbReference>
<sequence>MSEGKASRVERDYFGEVEIPDGKRYGVLTVRAMENLSFSGEPLAQKESFIRAMLEVKKAAAMMNMRTAELSEAKGQAIVRACDALLDARDYSDFVVDAYHGGGGIATNVNVNEVVAHVAGMTVRATEDVNASQSTADACHTALYIALYREFAELDVRLLGLVDVTADVTARFAEIETISRTCMQDAMRIRQGERFSGYTAVLRRRRDKIRMEMPRLLTVNLGKTVLGSGVGASDAYRDGITACLRDVTGLPLVMTANGFDTAQNVDLLADLADVVKLYAETLIKFCQDLRFLSSGPEAGVGELILPAFMAGSTFFPGKVNPVVPETVMQGAFSIIGKIETIHLCYRHSDTDLNVFEHMAGMTLMEAIAELGAITDLLGERCLKDITVNQAKCAEYANALIPLVVDLKAHYSYTEVQTLLTTKTKTELVELLKGVTNR</sequence>
<evidence type="ECO:0000256" key="2">
    <source>
        <dbReference type="ARBA" id="ARBA00023239"/>
    </source>
</evidence>
<dbReference type="InterPro" id="IPR022761">
    <property type="entry name" value="Fumarate_lyase_N"/>
</dbReference>
<proteinExistence type="predicted"/>
<evidence type="ECO:0000256" key="1">
    <source>
        <dbReference type="ARBA" id="ARBA00022490"/>
    </source>
</evidence>
<dbReference type="eggNOG" id="COG1027">
    <property type="taxonomic scope" value="Bacteria"/>
</dbReference>
<reference evidence="4 5" key="1">
    <citation type="submission" date="2014-05" db="EMBL/GenBank/DDBJ databases">
        <title>Novel Listeriaceae from food processing environments.</title>
        <authorList>
            <person name="den Bakker H.C."/>
        </authorList>
    </citation>
    <scope>NUCLEOTIDE SEQUENCE [LARGE SCALE GENOMIC DNA]</scope>
    <source>
        <strain evidence="4 5">FSL A5-0281</strain>
    </source>
</reference>
<dbReference type="OrthoDB" id="9802809at2"/>
<dbReference type="GeneID" id="58718023"/>
<dbReference type="RefSeq" id="WP_036086881.1">
    <property type="nucleotide sequence ID" value="NZ_CBCSHQ010000010.1"/>
</dbReference>
<dbReference type="Gene3D" id="1.10.275.10">
    <property type="entry name" value="Fumarase/aspartase (N-terminal domain)"/>
    <property type="match status" value="1"/>
</dbReference>
<dbReference type="InterPro" id="IPR000362">
    <property type="entry name" value="Fumarate_lyase_fam"/>
</dbReference>
<comment type="caution">
    <text evidence="4">The sequence shown here is derived from an EMBL/GenBank/DDBJ whole genome shotgun (WGS) entry which is preliminary data.</text>
</comment>
<dbReference type="PANTHER" id="PTHR42696:SF2">
    <property type="entry name" value="ASPARTATE AMMONIA-LYASE"/>
    <property type="match status" value="1"/>
</dbReference>
<evidence type="ECO:0000259" key="3">
    <source>
        <dbReference type="Pfam" id="PF00206"/>
    </source>
</evidence>
<dbReference type="InterPro" id="IPR024083">
    <property type="entry name" value="Fumarase/histidase_N"/>
</dbReference>
<dbReference type="InterPro" id="IPR008948">
    <property type="entry name" value="L-Aspartase-like"/>
</dbReference>
<dbReference type="PRINTS" id="PR00149">
    <property type="entry name" value="FUMRATELYASE"/>
</dbReference>
<keyword evidence="2" id="KW-0456">Lyase</keyword>
<dbReference type="GO" id="GO:0005829">
    <property type="term" value="C:cytosol"/>
    <property type="evidence" value="ECO:0007669"/>
    <property type="project" value="TreeGrafter"/>
</dbReference>
<dbReference type="EMBL" id="JNFA01000025">
    <property type="protein sequence ID" value="KGL39729.1"/>
    <property type="molecule type" value="Genomic_DNA"/>
</dbReference>
<dbReference type="Proteomes" id="UP000029844">
    <property type="component" value="Unassembled WGS sequence"/>
</dbReference>
<keyword evidence="5" id="KW-1185">Reference proteome</keyword>
<dbReference type="GO" id="GO:0008797">
    <property type="term" value="F:aspartate ammonia-lyase activity"/>
    <property type="evidence" value="ECO:0007669"/>
    <property type="project" value="TreeGrafter"/>
</dbReference>
<keyword evidence="1" id="KW-0963">Cytoplasm</keyword>
<name>A0A099W1G2_9LIST</name>
<dbReference type="GO" id="GO:0006531">
    <property type="term" value="P:aspartate metabolic process"/>
    <property type="evidence" value="ECO:0007669"/>
    <property type="project" value="TreeGrafter"/>
</dbReference>